<protein>
    <submittedName>
        <fullName evidence="2">Mycothiol-dependent maleylpyruvate isomerase</fullName>
    </submittedName>
</protein>
<accession>J9PZC1</accession>
<dbReference type="AlphaFoldDB" id="J9PZC1"/>
<gene>
    <name evidence="2" type="primary">nagL</name>
</gene>
<keyword evidence="2" id="KW-0413">Isomerase</keyword>
<name>J9PZC1_9NOCA</name>
<dbReference type="Pfam" id="PF11716">
    <property type="entry name" value="MDMPI_N"/>
    <property type="match status" value="1"/>
</dbReference>
<dbReference type="InterPro" id="IPR024344">
    <property type="entry name" value="MDMPI_metal-binding"/>
</dbReference>
<dbReference type="InterPro" id="IPR017517">
    <property type="entry name" value="Maleyloyr_isom"/>
</dbReference>
<dbReference type="InterPro" id="IPR036527">
    <property type="entry name" value="SCP2_sterol-bd_dom_sf"/>
</dbReference>
<reference evidence="2" key="1">
    <citation type="journal article" date="2014" name="Microb. Biotechnol.">
        <title>Combination of degradation pathways for naphthalene utilization in Rhodococcus sp. strain TFB.</title>
        <authorList>
            <person name="Tomas-Gallardo L."/>
            <person name="Gomez-Alvarez H."/>
            <person name="Santero E."/>
            <person name="Floriano B."/>
        </authorList>
    </citation>
    <scope>NUCLEOTIDE SEQUENCE</scope>
    <source>
        <strain evidence="2">TFB</strain>
    </source>
</reference>
<keyword evidence="2" id="KW-0670">Pyruvate</keyword>
<dbReference type="EMBL" id="JF754465">
    <property type="protein sequence ID" value="AFE48177.1"/>
    <property type="molecule type" value="Genomic_DNA"/>
</dbReference>
<dbReference type="NCBIfam" id="TIGR03083">
    <property type="entry name" value="maleylpyruvate isomerase family mycothiol-dependent enzyme"/>
    <property type="match status" value="1"/>
</dbReference>
<dbReference type="GO" id="GO:0016853">
    <property type="term" value="F:isomerase activity"/>
    <property type="evidence" value="ECO:0007669"/>
    <property type="project" value="UniProtKB-KW"/>
</dbReference>
<proteinExistence type="predicted"/>
<dbReference type="Gene3D" id="1.20.120.450">
    <property type="entry name" value="dinb family like domain"/>
    <property type="match status" value="1"/>
</dbReference>
<dbReference type="Gene3D" id="3.30.1050.20">
    <property type="match status" value="1"/>
</dbReference>
<dbReference type="SUPFAM" id="SSF55718">
    <property type="entry name" value="SCP-like"/>
    <property type="match status" value="1"/>
</dbReference>
<dbReference type="GO" id="GO:0046872">
    <property type="term" value="F:metal ion binding"/>
    <property type="evidence" value="ECO:0007669"/>
    <property type="project" value="InterPro"/>
</dbReference>
<sequence length="242" mass="26178">MHPVGFHDLDVSERLLIARRGTAYFAQRLAEVSDSDLDGETLLSGWSRRHLLAHVGYNAAALCRLLDWAASGVQTPMYASPEQRGREIAEGATLSAAALRNLFDHTVARLDEKWRTLPASAWDAQVRTAQGRTVPASETAWMRTREVWIHAVDLGNGGRFGDFPDIVLESLLTDIVGMWRRKDLGGGLILTVDGGEPVAVQPDSPPAGKVSGPLAAVVRWAAGRGTVGVNIDDGVGEPPRWL</sequence>
<dbReference type="InterPro" id="IPR034660">
    <property type="entry name" value="DinB/YfiT-like"/>
</dbReference>
<organism evidence="2">
    <name type="scientific">Rhodococcus sp. TFB</name>
    <dbReference type="NCBI Taxonomy" id="326401"/>
    <lineage>
        <taxon>Bacteria</taxon>
        <taxon>Bacillati</taxon>
        <taxon>Actinomycetota</taxon>
        <taxon>Actinomycetes</taxon>
        <taxon>Mycobacteriales</taxon>
        <taxon>Nocardiaceae</taxon>
        <taxon>Rhodococcus</taxon>
    </lineage>
</organism>
<feature type="domain" description="Mycothiol-dependent maleylpyruvate isomerase metal-binding" evidence="1">
    <location>
        <begin position="19"/>
        <end position="154"/>
    </location>
</feature>
<evidence type="ECO:0000313" key="2">
    <source>
        <dbReference type="EMBL" id="AFE48177.1"/>
    </source>
</evidence>
<evidence type="ECO:0000259" key="1">
    <source>
        <dbReference type="Pfam" id="PF11716"/>
    </source>
</evidence>
<dbReference type="SUPFAM" id="SSF109854">
    <property type="entry name" value="DinB/YfiT-like putative metalloenzymes"/>
    <property type="match status" value="1"/>
</dbReference>